<dbReference type="Proteomes" id="UP000297900">
    <property type="component" value="Unassembled WGS sequence"/>
</dbReference>
<name>A0A4Y8LSQ1_9BACL</name>
<keyword evidence="2" id="KW-0472">Membrane</keyword>
<evidence type="ECO:0000256" key="2">
    <source>
        <dbReference type="SAM" id="Phobius"/>
    </source>
</evidence>
<evidence type="ECO:0000256" key="1">
    <source>
        <dbReference type="SAM" id="MobiDB-lite"/>
    </source>
</evidence>
<dbReference type="EMBL" id="SOMN01000025">
    <property type="protein sequence ID" value="TFE24533.1"/>
    <property type="molecule type" value="Genomic_DNA"/>
</dbReference>
<dbReference type="AlphaFoldDB" id="A0A4Y8LSQ1"/>
<organism evidence="3 4">
    <name type="scientific">Cohnella luojiensis</name>
    <dbReference type="NCBI Taxonomy" id="652876"/>
    <lineage>
        <taxon>Bacteria</taxon>
        <taxon>Bacillati</taxon>
        <taxon>Bacillota</taxon>
        <taxon>Bacilli</taxon>
        <taxon>Bacillales</taxon>
        <taxon>Paenibacillaceae</taxon>
        <taxon>Cohnella</taxon>
    </lineage>
</organism>
<gene>
    <name evidence="3" type="ORF">E2980_15915</name>
</gene>
<evidence type="ECO:0000313" key="4">
    <source>
        <dbReference type="Proteomes" id="UP000297900"/>
    </source>
</evidence>
<feature type="transmembrane region" description="Helical" evidence="2">
    <location>
        <begin position="44"/>
        <end position="67"/>
    </location>
</feature>
<evidence type="ECO:0000313" key="3">
    <source>
        <dbReference type="EMBL" id="TFE24533.1"/>
    </source>
</evidence>
<accession>A0A4Y8LSQ1</accession>
<proteinExistence type="predicted"/>
<reference evidence="3 4" key="1">
    <citation type="submission" date="2019-03" db="EMBL/GenBank/DDBJ databases">
        <title>Cohnella endophytica sp. nov., a novel endophytic bacterium isolated from bark of Sonneratia apetala.</title>
        <authorList>
            <person name="Tuo L."/>
        </authorList>
    </citation>
    <scope>NUCLEOTIDE SEQUENCE [LARGE SCALE GENOMIC DNA]</scope>
    <source>
        <strain evidence="3 4">CCTCC AB 208254</strain>
    </source>
</reference>
<keyword evidence="4" id="KW-1185">Reference proteome</keyword>
<sequence length="265" mass="29892">MSDSIRPEWYGRLADGPIRQAAPSISQLQAIMKGSIHRRSKRKLIWSITIATAVLIMLIASGIYGFYEDRRSDIKQATIPQSTEWFDVQHAVENFRRFPAGQMDVQHVVPVSDGVLVFYQRFFKENETDISVEYMRKTIWGWKWIHGGGMSASYGNSRMSLFFEYHPSPDVFLHTRTPFPILYGTIVGEATKVMITGRQGFKVEATAFPSEKQIGWFAYLPESAGNPINIQAIGSDGRVIEEKSLDTKEYTSGIPKASEGTLGQK</sequence>
<dbReference type="RefSeq" id="WP_135153175.1">
    <property type="nucleotide sequence ID" value="NZ_SOMN01000025.1"/>
</dbReference>
<protein>
    <submittedName>
        <fullName evidence="3">Uncharacterized protein</fullName>
    </submittedName>
</protein>
<comment type="caution">
    <text evidence="3">The sequence shown here is derived from an EMBL/GenBank/DDBJ whole genome shotgun (WGS) entry which is preliminary data.</text>
</comment>
<feature type="region of interest" description="Disordered" evidence="1">
    <location>
        <begin position="244"/>
        <end position="265"/>
    </location>
</feature>
<dbReference type="OrthoDB" id="1902411at2"/>
<keyword evidence="2" id="KW-0812">Transmembrane</keyword>
<keyword evidence="2" id="KW-1133">Transmembrane helix</keyword>